<feature type="compositionally biased region" description="Basic and acidic residues" evidence="4">
    <location>
        <begin position="425"/>
        <end position="440"/>
    </location>
</feature>
<feature type="compositionally biased region" description="Low complexity" evidence="4">
    <location>
        <begin position="928"/>
        <end position="941"/>
    </location>
</feature>
<evidence type="ECO:0000256" key="2">
    <source>
        <dbReference type="ARBA" id="ARBA00022763"/>
    </source>
</evidence>
<keyword evidence="2" id="KW-0227">DNA damage</keyword>
<dbReference type="PROSITE" id="PS50172">
    <property type="entry name" value="BRCT"/>
    <property type="match status" value="1"/>
</dbReference>
<reference evidence="6" key="1">
    <citation type="journal article" date="2020" name="Fungal Divers.">
        <title>Resolving the Mortierellaceae phylogeny through synthesis of multi-gene phylogenetics and phylogenomics.</title>
        <authorList>
            <person name="Vandepol N."/>
            <person name="Liber J."/>
            <person name="Desiro A."/>
            <person name="Na H."/>
            <person name="Kennedy M."/>
            <person name="Barry K."/>
            <person name="Grigoriev I.V."/>
            <person name="Miller A.N."/>
            <person name="O'Donnell K."/>
            <person name="Stajich J.E."/>
            <person name="Bonito G."/>
        </authorList>
    </citation>
    <scope>NUCLEOTIDE SEQUENCE</scope>
    <source>
        <strain evidence="6">KOD948</strain>
    </source>
</reference>
<evidence type="ECO:0000256" key="1">
    <source>
        <dbReference type="ARBA" id="ARBA00004123"/>
    </source>
</evidence>
<feature type="region of interest" description="Disordered" evidence="4">
    <location>
        <begin position="383"/>
        <end position="611"/>
    </location>
</feature>
<organism evidence="6 7">
    <name type="scientific">Mortierella polycephala</name>
    <dbReference type="NCBI Taxonomy" id="41804"/>
    <lineage>
        <taxon>Eukaryota</taxon>
        <taxon>Fungi</taxon>
        <taxon>Fungi incertae sedis</taxon>
        <taxon>Mucoromycota</taxon>
        <taxon>Mortierellomycotina</taxon>
        <taxon>Mortierellomycetes</taxon>
        <taxon>Mortierellales</taxon>
        <taxon>Mortierellaceae</taxon>
        <taxon>Mortierella</taxon>
    </lineage>
</organism>
<proteinExistence type="predicted"/>
<dbReference type="OrthoDB" id="342264at2759"/>
<evidence type="ECO:0000313" key="7">
    <source>
        <dbReference type="Proteomes" id="UP000726737"/>
    </source>
</evidence>
<feature type="domain" description="BRCT" evidence="5">
    <location>
        <begin position="624"/>
        <end position="705"/>
    </location>
</feature>
<feature type="compositionally biased region" description="Acidic residues" evidence="4">
    <location>
        <begin position="402"/>
        <end position="424"/>
    </location>
</feature>
<accession>A0A9P6U2Q6</accession>
<feature type="compositionally biased region" description="Polar residues" evidence="4">
    <location>
        <begin position="248"/>
        <end position="259"/>
    </location>
</feature>
<dbReference type="Pfam" id="PF16589">
    <property type="entry name" value="BRCT_2"/>
    <property type="match status" value="1"/>
</dbReference>
<dbReference type="EMBL" id="JAAAJA010000288">
    <property type="protein sequence ID" value="KAG0256675.1"/>
    <property type="molecule type" value="Genomic_DNA"/>
</dbReference>
<feature type="region of interest" description="Disordered" evidence="4">
    <location>
        <begin position="847"/>
        <end position="971"/>
    </location>
</feature>
<comment type="caution">
    <text evidence="6">The sequence shown here is derived from an EMBL/GenBank/DDBJ whole genome shotgun (WGS) entry which is preliminary data.</text>
</comment>
<feature type="compositionally biased region" description="Polar residues" evidence="4">
    <location>
        <begin position="533"/>
        <end position="565"/>
    </location>
</feature>
<dbReference type="AlphaFoldDB" id="A0A9P6U2Q6"/>
<gene>
    <name evidence="6" type="primary">MDC1</name>
    <name evidence="6" type="ORF">BG011_004368</name>
</gene>
<dbReference type="GO" id="GO:0005634">
    <property type="term" value="C:nucleus"/>
    <property type="evidence" value="ECO:0007669"/>
    <property type="project" value="UniProtKB-SubCell"/>
</dbReference>
<keyword evidence="3" id="KW-0539">Nucleus</keyword>
<sequence>MELPQWPIAKVRFKRFEGKDVRCELLYPGINIVGEGYIENRHLVVDCANDGVSFVTDVTTRESNSEWGPSTIGGVKMRPGYYYEFTTSRKLKLSSLVPCSFEKLTPEEKTQGPVIDAATSQPAPQLPIKAWTTSTPKVNVKSSVVRSERHTPQLDDSPTQPIWHRHQRYTEDRPSISNTLSMQSKTQSLEYFITENYEEGTDSEPAATLIMDPESPPGPYSSNPMPVPFPDRLPAGYQIRRRYGCTMKKTTSRIQGSPEQDSREAQDSYDHDAPTQIIDTPLFLEGSMSPEIPSGAAASSPVLAPSESAARSREGSTESSSQMVSQVYSVTASTQQILHQHGHVPSTPLELLNDDRDNMSVQSQDEEQQVPVKTATIQYAEATQAATRPVEEQTTTEHTEIEQEATEQTEEEQAVAEYTEEGEAVIEREETQQATAEREVAGQMAVGRIEATQSSEDKQYTAMSDVSTLEHDLPPSPLPESMEDSFGSQGGAHEVENKDDATLNEPQRRDEAITNRVGSATEGHEFEPCPEQGNAQSTDITSSTATPRRALTRQSSRTSYRSKGGSSKHGMESDSGVESSSKPSKLIKTESVDESLSLSMRGRQTSVPRMYSTRSDLDQGKLGVLISAPGLSREEKNNLIHMLKDFRAEHKEDDYKDAAVLVFASSSRTWKLMCAIVLGLPIVTLDWLKQSSAQGKRLPFSDYVFHDPVMEENYNFKLADSCQLAQTNRDRNLKLFKDYTFYFVTETSKTQKKSQDLINKGFITSTMVTETLTPMVEVCGGKVVRTKPKDSDKGNRTIVIGPDAPCVKTQKLVEKGFHVMKREFILSTILKQHLDFSKQHMIFLETSTDDEDDNADADVEDEDGEKEGEEEGDDDTNDKAYEDEGTESETTASTKASARRKTPSKAPKGRSVRATSVVGNRRSRKGSVDSVTQAATSSSSAPKLGPLKGRTKGSGSTRGRSTKEKATRKKS</sequence>
<feature type="compositionally biased region" description="Pro residues" evidence="4">
    <location>
        <begin position="214"/>
        <end position="231"/>
    </location>
</feature>
<dbReference type="InterPro" id="IPR001357">
    <property type="entry name" value="BRCT_dom"/>
</dbReference>
<feature type="compositionally biased region" description="Basic and acidic residues" evidence="4">
    <location>
        <begin position="389"/>
        <end position="401"/>
    </location>
</feature>
<dbReference type="InterPro" id="IPR036420">
    <property type="entry name" value="BRCT_dom_sf"/>
</dbReference>
<dbReference type="PANTHER" id="PTHR23196">
    <property type="entry name" value="PAX TRANSCRIPTION ACTIVATION DOMAIN INTERACTING PROTEIN"/>
    <property type="match status" value="1"/>
</dbReference>
<evidence type="ECO:0000256" key="4">
    <source>
        <dbReference type="SAM" id="MobiDB-lite"/>
    </source>
</evidence>
<protein>
    <submittedName>
        <fullName evidence="6">Mediator of DNA damage checkpoint protein 1</fullName>
    </submittedName>
</protein>
<feature type="compositionally biased region" description="Acidic residues" evidence="4">
    <location>
        <begin position="847"/>
        <end position="876"/>
    </location>
</feature>
<evidence type="ECO:0000256" key="3">
    <source>
        <dbReference type="ARBA" id="ARBA00023242"/>
    </source>
</evidence>
<comment type="subcellular location">
    <subcellularLocation>
        <location evidence="1">Nucleus</location>
    </subcellularLocation>
</comment>
<dbReference type="CDD" id="cd18432">
    <property type="entry name" value="BRCT_PAXIP1_rpt6_like"/>
    <property type="match status" value="1"/>
</dbReference>
<keyword evidence="7" id="KW-1185">Reference proteome</keyword>
<dbReference type="Proteomes" id="UP000726737">
    <property type="component" value="Unassembled WGS sequence"/>
</dbReference>
<feature type="compositionally biased region" description="Basic and acidic residues" evidence="4">
    <location>
        <begin position="493"/>
        <end position="513"/>
    </location>
</feature>
<feature type="region of interest" description="Disordered" evidence="4">
    <location>
        <begin position="200"/>
        <end position="272"/>
    </location>
</feature>
<feature type="compositionally biased region" description="Basic and acidic residues" evidence="4">
    <location>
        <begin position="260"/>
        <end position="272"/>
    </location>
</feature>
<feature type="compositionally biased region" description="Basic residues" evidence="4">
    <location>
        <begin position="897"/>
        <end position="911"/>
    </location>
</feature>
<feature type="compositionally biased region" description="Polar residues" evidence="4">
    <location>
        <begin position="594"/>
        <end position="607"/>
    </location>
</feature>
<dbReference type="CDD" id="cd17744">
    <property type="entry name" value="BRCT_MDC1_rpt1"/>
    <property type="match status" value="1"/>
</dbReference>
<name>A0A9P6U2Q6_9FUNG</name>
<feature type="region of interest" description="Disordered" evidence="4">
    <location>
        <begin position="285"/>
        <end position="327"/>
    </location>
</feature>
<dbReference type="PANTHER" id="PTHR23196:SF1">
    <property type="entry name" value="PAX-INTERACTING PROTEIN 1"/>
    <property type="match status" value="1"/>
</dbReference>
<dbReference type="InterPro" id="IPR051579">
    <property type="entry name" value="DDR_Transcriptional_Reg"/>
</dbReference>
<dbReference type="Gene3D" id="3.40.50.10190">
    <property type="entry name" value="BRCT domain"/>
    <property type="match status" value="2"/>
</dbReference>
<dbReference type="GO" id="GO:0006974">
    <property type="term" value="P:DNA damage response"/>
    <property type="evidence" value="ECO:0007669"/>
    <property type="project" value="UniProtKB-KW"/>
</dbReference>
<evidence type="ECO:0000259" key="5">
    <source>
        <dbReference type="PROSITE" id="PS50172"/>
    </source>
</evidence>
<evidence type="ECO:0000313" key="6">
    <source>
        <dbReference type="EMBL" id="KAG0256675.1"/>
    </source>
</evidence>
<dbReference type="SUPFAM" id="SSF52113">
    <property type="entry name" value="BRCT domain"/>
    <property type="match status" value="1"/>
</dbReference>